<dbReference type="AlphaFoldDB" id="A0A8J5D0R5"/>
<dbReference type="FunFam" id="3.40.30.10:FF:000258">
    <property type="entry name" value="Glutathione S-transferase"/>
    <property type="match status" value="1"/>
</dbReference>
<evidence type="ECO:0000256" key="1">
    <source>
        <dbReference type="ARBA" id="ARBA00012452"/>
    </source>
</evidence>
<dbReference type="GO" id="GO:0004364">
    <property type="term" value="F:glutathione transferase activity"/>
    <property type="evidence" value="ECO:0007669"/>
    <property type="project" value="UniProtKB-EC"/>
</dbReference>
<dbReference type="InterPro" id="IPR040079">
    <property type="entry name" value="Glutathione_S-Trfase"/>
</dbReference>
<evidence type="ECO:0000256" key="2">
    <source>
        <dbReference type="ARBA" id="ARBA00022679"/>
    </source>
</evidence>
<evidence type="ECO:0000259" key="6">
    <source>
        <dbReference type="PROSITE" id="PS50405"/>
    </source>
</evidence>
<dbReference type="InterPro" id="IPR036282">
    <property type="entry name" value="Glutathione-S-Trfase_C_sf"/>
</dbReference>
<dbReference type="PANTHER" id="PTHR11571:SF224">
    <property type="entry name" value="HEMATOPOIETIC PROSTAGLANDIN D SYNTHASE"/>
    <property type="match status" value="1"/>
</dbReference>
<dbReference type="GO" id="GO:0006749">
    <property type="term" value="P:glutathione metabolic process"/>
    <property type="evidence" value="ECO:0007669"/>
    <property type="project" value="TreeGrafter"/>
</dbReference>
<keyword evidence="2" id="KW-0808">Transferase</keyword>
<dbReference type="EMBL" id="JACEEZ010003218">
    <property type="protein sequence ID" value="KAG0727561.1"/>
    <property type="molecule type" value="Genomic_DNA"/>
</dbReference>
<dbReference type="SUPFAM" id="SSF47616">
    <property type="entry name" value="GST C-terminal domain-like"/>
    <property type="match status" value="1"/>
</dbReference>
<dbReference type="PROSITE" id="PS50405">
    <property type="entry name" value="GST_CTER"/>
    <property type="match status" value="1"/>
</dbReference>
<dbReference type="InterPro" id="IPR036249">
    <property type="entry name" value="Thioredoxin-like_sf"/>
</dbReference>
<dbReference type="EC" id="2.5.1.18" evidence="1"/>
<accession>A0A8J5D0R5</accession>
<evidence type="ECO:0000313" key="7">
    <source>
        <dbReference type="EMBL" id="KAG0727561.1"/>
    </source>
</evidence>
<dbReference type="SFLD" id="SFLDG01205">
    <property type="entry name" value="AMPS.1"/>
    <property type="match status" value="1"/>
</dbReference>
<keyword evidence="8" id="KW-1185">Reference proteome</keyword>
<dbReference type="Pfam" id="PF02798">
    <property type="entry name" value="GST_N"/>
    <property type="match status" value="1"/>
</dbReference>
<dbReference type="OrthoDB" id="414243at2759"/>
<dbReference type="InterPro" id="IPR004046">
    <property type="entry name" value="GST_C"/>
</dbReference>
<dbReference type="Proteomes" id="UP000770661">
    <property type="component" value="Unassembled WGS sequence"/>
</dbReference>
<dbReference type="Gene3D" id="1.20.1050.10">
    <property type="match status" value="1"/>
</dbReference>
<organism evidence="7 8">
    <name type="scientific">Chionoecetes opilio</name>
    <name type="common">Atlantic snow crab</name>
    <name type="synonym">Cancer opilio</name>
    <dbReference type="NCBI Taxonomy" id="41210"/>
    <lineage>
        <taxon>Eukaryota</taxon>
        <taxon>Metazoa</taxon>
        <taxon>Ecdysozoa</taxon>
        <taxon>Arthropoda</taxon>
        <taxon>Crustacea</taxon>
        <taxon>Multicrustacea</taxon>
        <taxon>Malacostraca</taxon>
        <taxon>Eumalacostraca</taxon>
        <taxon>Eucarida</taxon>
        <taxon>Decapoda</taxon>
        <taxon>Pleocyemata</taxon>
        <taxon>Brachyura</taxon>
        <taxon>Eubrachyura</taxon>
        <taxon>Majoidea</taxon>
        <taxon>Majidae</taxon>
        <taxon>Chionoecetes</taxon>
    </lineage>
</organism>
<dbReference type="SFLD" id="SFLDG00363">
    <property type="entry name" value="AMPS_(cytGST):_Alpha-__Mu-__Pi"/>
    <property type="match status" value="1"/>
</dbReference>
<dbReference type="CDD" id="cd03192">
    <property type="entry name" value="GST_C_Sigma_like"/>
    <property type="match status" value="1"/>
</dbReference>
<dbReference type="Gene3D" id="3.40.30.10">
    <property type="entry name" value="Glutaredoxin"/>
    <property type="match status" value="1"/>
</dbReference>
<dbReference type="SFLD" id="SFLDS00019">
    <property type="entry name" value="Glutathione_Transferase_(cytos"/>
    <property type="match status" value="1"/>
</dbReference>
<dbReference type="CDD" id="cd03039">
    <property type="entry name" value="GST_N_Sigma_like"/>
    <property type="match status" value="1"/>
</dbReference>
<proteinExistence type="inferred from homology"/>
<evidence type="ECO:0000313" key="8">
    <source>
        <dbReference type="Proteomes" id="UP000770661"/>
    </source>
</evidence>
<dbReference type="InterPro" id="IPR010987">
    <property type="entry name" value="Glutathione-S-Trfase_C-like"/>
</dbReference>
<dbReference type="Pfam" id="PF14497">
    <property type="entry name" value="GST_C_3"/>
    <property type="match status" value="1"/>
</dbReference>
<comment type="catalytic activity">
    <reaction evidence="4">
        <text>RX + glutathione = an S-substituted glutathione + a halide anion + H(+)</text>
        <dbReference type="Rhea" id="RHEA:16437"/>
        <dbReference type="ChEBI" id="CHEBI:15378"/>
        <dbReference type="ChEBI" id="CHEBI:16042"/>
        <dbReference type="ChEBI" id="CHEBI:17792"/>
        <dbReference type="ChEBI" id="CHEBI:57925"/>
        <dbReference type="ChEBI" id="CHEBI:90779"/>
        <dbReference type="EC" id="2.5.1.18"/>
    </reaction>
</comment>
<gene>
    <name evidence="7" type="primary">HPGDS_1</name>
    <name evidence="7" type="ORF">GWK47_034416</name>
</gene>
<sequence length="203" mass="23551">MPQYTLIYFDARGRAELTRWIFAYGGINYVDDRIKKEDWLERKNVVFTGKVPVLMVDDKALPQSLAIARYAAKLTGLVPEDNYDAAMCDSVSNTLSDVTGESYKIWFSGKSEEEKKQEFEDSFYPNIKKSFLERLDKILTGREWFQTDNMTWADLHISLVFGIMLKKSPEKLEQYPAVLALTRKVREIPSIKKWIETSPQTPF</sequence>
<evidence type="ECO:0000256" key="3">
    <source>
        <dbReference type="ARBA" id="ARBA00038317"/>
    </source>
</evidence>
<dbReference type="PANTHER" id="PTHR11571">
    <property type="entry name" value="GLUTATHIONE S-TRANSFERASE"/>
    <property type="match status" value="1"/>
</dbReference>
<comment type="caution">
    <text evidence="7">The sequence shown here is derived from an EMBL/GenBank/DDBJ whole genome shotgun (WGS) entry which is preliminary data.</text>
</comment>
<dbReference type="InterPro" id="IPR004045">
    <property type="entry name" value="Glutathione_S-Trfase_N"/>
</dbReference>
<reference evidence="7" key="1">
    <citation type="submission" date="2020-07" db="EMBL/GenBank/DDBJ databases">
        <title>The High-quality genome of the commercially important snow crab, Chionoecetes opilio.</title>
        <authorList>
            <person name="Jeong J.-H."/>
            <person name="Ryu S."/>
        </authorList>
    </citation>
    <scope>NUCLEOTIDE SEQUENCE</scope>
    <source>
        <strain evidence="7">MADBK_172401_WGS</strain>
        <tissue evidence="7">Digestive gland</tissue>
    </source>
</reference>
<dbReference type="InterPro" id="IPR050213">
    <property type="entry name" value="GST_superfamily"/>
</dbReference>
<name>A0A8J5D0R5_CHIOP</name>
<comment type="similarity">
    <text evidence="3">Belongs to the GST superfamily. Sigma family.</text>
</comment>
<dbReference type="PROSITE" id="PS50404">
    <property type="entry name" value="GST_NTER"/>
    <property type="match status" value="1"/>
</dbReference>
<feature type="domain" description="GST N-terminal" evidence="5">
    <location>
        <begin position="2"/>
        <end position="79"/>
    </location>
</feature>
<evidence type="ECO:0000259" key="5">
    <source>
        <dbReference type="PROSITE" id="PS50404"/>
    </source>
</evidence>
<evidence type="ECO:0000256" key="4">
    <source>
        <dbReference type="ARBA" id="ARBA00047960"/>
    </source>
</evidence>
<dbReference type="SUPFAM" id="SSF52833">
    <property type="entry name" value="Thioredoxin-like"/>
    <property type="match status" value="1"/>
</dbReference>
<feature type="domain" description="GST C-terminal" evidence="6">
    <location>
        <begin position="81"/>
        <end position="203"/>
    </location>
</feature>
<protein>
    <recommendedName>
        <fullName evidence="1">glutathione transferase</fullName>
        <ecNumber evidence="1">2.5.1.18</ecNumber>
    </recommendedName>
</protein>